<evidence type="ECO:0000313" key="1">
    <source>
        <dbReference type="EMBL" id="GGD43622.1"/>
    </source>
</evidence>
<keyword evidence="2" id="KW-1185">Reference proteome</keyword>
<evidence type="ECO:0000313" key="2">
    <source>
        <dbReference type="Proteomes" id="UP000617355"/>
    </source>
</evidence>
<comment type="caution">
    <text evidence="1">The sequence shown here is derived from an EMBL/GenBank/DDBJ whole genome shotgun (WGS) entry which is preliminary data.</text>
</comment>
<organism evidence="1 2">
    <name type="scientific">Sinisalibacter lacisalsi</name>
    <dbReference type="NCBI Taxonomy" id="1526570"/>
    <lineage>
        <taxon>Bacteria</taxon>
        <taxon>Pseudomonadati</taxon>
        <taxon>Pseudomonadota</taxon>
        <taxon>Alphaproteobacteria</taxon>
        <taxon>Rhodobacterales</taxon>
        <taxon>Roseobacteraceae</taxon>
        <taxon>Sinisalibacter</taxon>
    </lineage>
</organism>
<accession>A0ABQ1QU74</accession>
<dbReference type="EMBL" id="BMGI01000005">
    <property type="protein sequence ID" value="GGD43622.1"/>
    <property type="molecule type" value="Genomic_DNA"/>
</dbReference>
<dbReference type="RefSeq" id="WP_188529129.1">
    <property type="nucleotide sequence ID" value="NZ_BMGI01000005.1"/>
</dbReference>
<protein>
    <submittedName>
        <fullName evidence="1">Uncharacterized protein</fullName>
    </submittedName>
</protein>
<sequence length="112" mass="12075">MSDHRQTSGAGSGFQRVLDAEKAADARVEAGHRVAREAGQAARAEARRIAARADRRLQALHAGMQEFIAEEKARMAQAFEAERVDLAAPPDDARITAAARRLARRLAGIDSS</sequence>
<dbReference type="Proteomes" id="UP000617355">
    <property type="component" value="Unassembled WGS sequence"/>
</dbReference>
<gene>
    <name evidence="1" type="ORF">GCM10011358_29310</name>
</gene>
<name>A0ABQ1QU74_9RHOB</name>
<proteinExistence type="predicted"/>
<reference evidence="2" key="1">
    <citation type="journal article" date="2019" name="Int. J. Syst. Evol. Microbiol.">
        <title>The Global Catalogue of Microorganisms (GCM) 10K type strain sequencing project: providing services to taxonomists for standard genome sequencing and annotation.</title>
        <authorList>
            <consortium name="The Broad Institute Genomics Platform"/>
            <consortium name="The Broad Institute Genome Sequencing Center for Infectious Disease"/>
            <person name="Wu L."/>
            <person name="Ma J."/>
        </authorList>
    </citation>
    <scope>NUCLEOTIDE SEQUENCE [LARGE SCALE GENOMIC DNA]</scope>
    <source>
        <strain evidence="2">CGMCC 1.12922</strain>
    </source>
</reference>